<gene>
    <name evidence="4" type="ORF">H312_03248</name>
</gene>
<accession>A0A059EWV9</accession>
<dbReference type="InterPro" id="IPR040892">
    <property type="entry name" value="RPN1_N"/>
</dbReference>
<dbReference type="GO" id="GO:0043161">
    <property type="term" value="P:proteasome-mediated ubiquitin-dependent protein catabolic process"/>
    <property type="evidence" value="ECO:0007669"/>
    <property type="project" value="TreeGrafter"/>
</dbReference>
<evidence type="ECO:0000313" key="5">
    <source>
        <dbReference type="Proteomes" id="UP000030655"/>
    </source>
</evidence>
<proteinExistence type="predicted"/>
<dbReference type="OrthoDB" id="10252509at2759"/>
<dbReference type="HOGENOM" id="CLU_019273_0_0_1"/>
<dbReference type="Gene3D" id="1.25.10.10">
    <property type="entry name" value="Leucine-rich Repeat Variant"/>
    <property type="match status" value="1"/>
</dbReference>
<dbReference type="VEuPathDB" id="MicrosporidiaDB:H312_03248"/>
<dbReference type="GO" id="GO:0034515">
    <property type="term" value="C:proteasome storage granule"/>
    <property type="evidence" value="ECO:0007669"/>
    <property type="project" value="TreeGrafter"/>
</dbReference>
<evidence type="ECO:0000313" key="4">
    <source>
        <dbReference type="EMBL" id="KCZ79357.1"/>
    </source>
</evidence>
<dbReference type="EMBL" id="KK365290">
    <property type="protein sequence ID" value="KCZ79357.1"/>
    <property type="molecule type" value="Genomic_DNA"/>
</dbReference>
<feature type="domain" description="RPN1 N-terminal" evidence="3">
    <location>
        <begin position="7"/>
        <end position="285"/>
    </location>
</feature>
<dbReference type="Pfam" id="PF17781">
    <property type="entry name" value="RPN1_RPN2_N"/>
    <property type="match status" value="1"/>
</dbReference>
<dbReference type="STRING" id="1288291.A0A059EWV9"/>
<protein>
    <recommendedName>
        <fullName evidence="3">RPN1 N-terminal domain-containing protein</fullName>
    </recommendedName>
</protein>
<dbReference type="SUPFAM" id="SSF48371">
    <property type="entry name" value="ARM repeat"/>
    <property type="match status" value="1"/>
</dbReference>
<dbReference type="Proteomes" id="UP000030655">
    <property type="component" value="Unassembled WGS sequence"/>
</dbReference>
<dbReference type="InterPro" id="IPR016024">
    <property type="entry name" value="ARM-type_fold"/>
</dbReference>
<keyword evidence="5" id="KW-1185">Reference proteome</keyword>
<dbReference type="GO" id="GO:0005634">
    <property type="term" value="C:nucleus"/>
    <property type="evidence" value="ECO:0007669"/>
    <property type="project" value="TreeGrafter"/>
</dbReference>
<evidence type="ECO:0000256" key="2">
    <source>
        <dbReference type="ARBA" id="ARBA00022942"/>
    </source>
</evidence>
<sequence length="814" mass="91184">MDKNKDIELIMERLLDPSEEIQSSALDMLLEIVKGVSTLSSTSAANFDYIENNKYNLEQIVDSLHGRNKRILSDILSLVYVYSNSNLSVHYRLAGNILPLETFGHLYVKKLLGNVVSSKTYGENVKGICQDSISFLFSHNLECDAIDFSCELNLLNLILLHSDSHNYERIFLYLNDLKKYDTQIERLILEISLKMKDYPTALVFSIRNNLSIEEVFTKAERIEEKLQLAFMLRRLNLPLPQKQEYTEIINKDFSLFSISANFHAKEFFDYLVQDLQIAKPKKPLEFLKGNPFLRGDRDISSKYLSNVCLANAFVHLGFGEDSIFLNTNDEFSADLSALGDSAKSETLSVYSSFGAINYFSQKNTIDELNELIFSDFSCKKTSALLGLAISNSKIFDDNHTCLAFLRENLAVQCQYQQIATLLGLQMIYSHTSYNKVKPILFETVYSQLADVACFSAFCLGSIFCGSGDAEISTILLQVLTDSKNQSSPFFNLVVLGVGLLFFKNKKYSEFIDTLKNVTEFSSHCIILIKGLAHFGSGDVDLMNEIFADYYEDNESVDKKNNALKALALLAVALISSGDDLFTKMALRIMNSASLLEGDLIKSTIALCIALLSPSNPQLELVDLLVKYTNSNDTKTVLNGIFGLGIVGAGTNNTRISEILERLYSYNIKGSKTTNSIIIAQGLLHLGKGTMSLSPYIYHKNYLLTKNFVGLLAATVLLLEPEDSPMTNKYPFLNYFFIQASSLKQVICVNKDIEFVKSILKIGNPINLVGVVGKPKKIASIQTHESPIIVQDNEMVECNDKCITRFIEDVVVLEE</sequence>
<keyword evidence="1" id="KW-0677">Repeat</keyword>
<evidence type="ECO:0000259" key="3">
    <source>
        <dbReference type="Pfam" id="PF17781"/>
    </source>
</evidence>
<dbReference type="PANTHER" id="PTHR10943:SF1">
    <property type="entry name" value="26S PROTEASOME NON-ATPASE REGULATORY SUBUNIT 2"/>
    <property type="match status" value="1"/>
</dbReference>
<dbReference type="GO" id="GO:0008540">
    <property type="term" value="C:proteasome regulatory particle, base subcomplex"/>
    <property type="evidence" value="ECO:0007669"/>
    <property type="project" value="TreeGrafter"/>
</dbReference>
<organism evidence="4 5">
    <name type="scientific">Anncaliia algerae PRA339</name>
    <dbReference type="NCBI Taxonomy" id="1288291"/>
    <lineage>
        <taxon>Eukaryota</taxon>
        <taxon>Fungi</taxon>
        <taxon>Fungi incertae sedis</taxon>
        <taxon>Microsporidia</taxon>
        <taxon>Tubulinosematoidea</taxon>
        <taxon>Tubulinosematidae</taxon>
        <taxon>Anncaliia</taxon>
    </lineage>
</organism>
<dbReference type="InterPro" id="IPR011989">
    <property type="entry name" value="ARM-like"/>
</dbReference>
<evidence type="ECO:0000256" key="1">
    <source>
        <dbReference type="ARBA" id="ARBA00022737"/>
    </source>
</evidence>
<name>A0A059EWV9_9MICR</name>
<keyword evidence="2" id="KW-0647">Proteasome</keyword>
<dbReference type="AlphaFoldDB" id="A0A059EWV9"/>
<dbReference type="PANTHER" id="PTHR10943">
    <property type="entry name" value="26S PROTEASOME NON-ATPASE REGULATORY SUBUNIT"/>
    <property type="match status" value="1"/>
</dbReference>
<reference evidence="4 5" key="2">
    <citation type="submission" date="2014-03" db="EMBL/GenBank/DDBJ databases">
        <title>The Genome Sequence of Anncaliia algerae insect isolate PRA339.</title>
        <authorList>
            <consortium name="The Broad Institute Genome Sequencing Platform"/>
            <consortium name="The Broad Institute Genome Sequencing Center for Infectious Disease"/>
            <person name="Cuomo C."/>
            <person name="Becnel J."/>
            <person name="Sanscrainte N."/>
            <person name="Walker B."/>
            <person name="Young S.K."/>
            <person name="Zeng Q."/>
            <person name="Gargeya S."/>
            <person name="Fitzgerald M."/>
            <person name="Haas B."/>
            <person name="Abouelleil A."/>
            <person name="Alvarado L."/>
            <person name="Arachchi H.M."/>
            <person name="Berlin A.M."/>
            <person name="Chapman S.B."/>
            <person name="Dewar J."/>
            <person name="Goldberg J."/>
            <person name="Griggs A."/>
            <person name="Gujja S."/>
            <person name="Hansen M."/>
            <person name="Howarth C."/>
            <person name="Imamovic A."/>
            <person name="Larimer J."/>
            <person name="McCowan C."/>
            <person name="Murphy C."/>
            <person name="Neiman D."/>
            <person name="Pearson M."/>
            <person name="Priest M."/>
            <person name="Roberts A."/>
            <person name="Saif S."/>
            <person name="Shea T."/>
            <person name="Sisk P."/>
            <person name="Sykes S."/>
            <person name="Wortman J."/>
            <person name="Nusbaum C."/>
            <person name="Birren B."/>
        </authorList>
    </citation>
    <scope>NUCLEOTIDE SEQUENCE [LARGE SCALE GENOMIC DNA]</scope>
    <source>
        <strain evidence="4 5">PRA339</strain>
    </source>
</reference>
<reference evidence="5" key="1">
    <citation type="submission" date="2013-02" db="EMBL/GenBank/DDBJ databases">
        <authorList>
            <consortium name="The Broad Institute Genome Sequencing Platform"/>
            <person name="Cuomo C."/>
            <person name="Becnel J."/>
            <person name="Sanscrainte N."/>
            <person name="Walker B."/>
            <person name="Young S.K."/>
            <person name="Zeng Q."/>
            <person name="Gargeya S."/>
            <person name="Fitzgerald M."/>
            <person name="Haas B."/>
            <person name="Abouelleil A."/>
            <person name="Alvarado L."/>
            <person name="Arachchi H.M."/>
            <person name="Berlin A.M."/>
            <person name="Chapman S.B."/>
            <person name="Dewar J."/>
            <person name="Goldberg J."/>
            <person name="Griggs A."/>
            <person name="Gujja S."/>
            <person name="Hansen M."/>
            <person name="Howarth C."/>
            <person name="Imamovic A."/>
            <person name="Larimer J."/>
            <person name="McCowan C."/>
            <person name="Murphy C."/>
            <person name="Neiman D."/>
            <person name="Pearson M."/>
            <person name="Priest M."/>
            <person name="Roberts A."/>
            <person name="Saif S."/>
            <person name="Shea T."/>
            <person name="Sisk P."/>
            <person name="Sykes S."/>
            <person name="Wortman J."/>
            <person name="Nusbaum C."/>
            <person name="Birren B."/>
        </authorList>
    </citation>
    <scope>NUCLEOTIDE SEQUENCE [LARGE SCALE GENOMIC DNA]</scope>
    <source>
        <strain evidence="5">PRA339</strain>
    </source>
</reference>